<dbReference type="Pfam" id="PF14815">
    <property type="entry name" value="NUDIX_4"/>
    <property type="match status" value="1"/>
</dbReference>
<evidence type="ECO:0000256" key="8">
    <source>
        <dbReference type="ARBA" id="ARBA00022842"/>
    </source>
</evidence>
<evidence type="ECO:0000256" key="3">
    <source>
        <dbReference type="ARBA" id="ARBA00022457"/>
    </source>
</evidence>
<dbReference type="GO" id="GO:0009228">
    <property type="term" value="P:thiamine biosynthetic process"/>
    <property type="evidence" value="ECO:0007669"/>
    <property type="project" value="UniProtKB-KW"/>
</dbReference>
<dbReference type="EC" id="3.6.1.55" evidence="12"/>
<proteinExistence type="inferred from homology"/>
<evidence type="ECO:0000256" key="2">
    <source>
        <dbReference type="ARBA" id="ARBA00005582"/>
    </source>
</evidence>
<reference evidence="21 22" key="1">
    <citation type="submission" date="2018-08" db="EMBL/GenBank/DDBJ databases">
        <title>Lysobacter sp. zong2l5, whole genome shotgun sequence.</title>
        <authorList>
            <person name="Zhang X."/>
            <person name="Feng G."/>
            <person name="Zhu H."/>
        </authorList>
    </citation>
    <scope>NUCLEOTIDE SEQUENCE [LARGE SCALE GENOMIC DNA]</scope>
    <source>
        <strain evidence="22">zong2l5</strain>
    </source>
</reference>
<dbReference type="EMBL" id="QTSU01000002">
    <property type="protein sequence ID" value="RDZ27037.1"/>
    <property type="molecule type" value="Genomic_DNA"/>
</dbReference>
<name>A0A371JZM5_9GAMM</name>
<feature type="binding site" evidence="17">
    <location>
        <position position="76"/>
    </location>
    <ligand>
        <name>8-oxo-dGTP</name>
        <dbReference type="ChEBI" id="CHEBI:77896"/>
    </ligand>
</feature>
<keyword evidence="6" id="KW-0227">DNA damage</keyword>
<dbReference type="InterPro" id="IPR003561">
    <property type="entry name" value="Mutator_MutT"/>
</dbReference>
<evidence type="ECO:0000313" key="22">
    <source>
        <dbReference type="Proteomes" id="UP000264492"/>
    </source>
</evidence>
<keyword evidence="9" id="KW-0234">DNA repair</keyword>
<evidence type="ECO:0000256" key="14">
    <source>
        <dbReference type="ARBA" id="ARBA00041592"/>
    </source>
</evidence>
<keyword evidence="3" id="KW-0515">Mutator protein</keyword>
<dbReference type="InterPro" id="IPR000086">
    <property type="entry name" value="NUDIX_hydrolase_dom"/>
</dbReference>
<dbReference type="GO" id="GO:0008413">
    <property type="term" value="F:8-oxo-7,8-dihydroguanosine triphosphate pyrophosphatase activity"/>
    <property type="evidence" value="ECO:0007669"/>
    <property type="project" value="InterPro"/>
</dbReference>
<feature type="region of interest" description="Disordered" evidence="19">
    <location>
        <begin position="1"/>
        <end position="54"/>
    </location>
</feature>
<dbReference type="GO" id="GO:0044716">
    <property type="term" value="F:8-oxo-GDP phosphatase activity"/>
    <property type="evidence" value="ECO:0007669"/>
    <property type="project" value="TreeGrafter"/>
</dbReference>
<dbReference type="InterPro" id="IPR020084">
    <property type="entry name" value="NUDIX_hydrolase_CS"/>
</dbReference>
<evidence type="ECO:0000256" key="16">
    <source>
        <dbReference type="ARBA" id="ARBA00042798"/>
    </source>
</evidence>
<dbReference type="Proteomes" id="UP000264492">
    <property type="component" value="Unassembled WGS sequence"/>
</dbReference>
<dbReference type="PANTHER" id="PTHR47707">
    <property type="entry name" value="8-OXO-DGTP DIPHOSPHATASE"/>
    <property type="match status" value="1"/>
</dbReference>
<dbReference type="InterPro" id="IPR047127">
    <property type="entry name" value="MutT-like"/>
</dbReference>
<feature type="binding site" evidence="18">
    <location>
        <position position="90"/>
    </location>
    <ligand>
        <name>Mg(2+)</name>
        <dbReference type="ChEBI" id="CHEBI:18420"/>
    </ligand>
</feature>
<evidence type="ECO:0000256" key="17">
    <source>
        <dbReference type="PIRSR" id="PIRSR603561-1"/>
    </source>
</evidence>
<dbReference type="InterPro" id="IPR020476">
    <property type="entry name" value="Nudix_hydrolase"/>
</dbReference>
<keyword evidence="5 18" id="KW-0479">Metal-binding</keyword>
<dbReference type="NCBIfam" id="TIGR00586">
    <property type="entry name" value="mutt"/>
    <property type="match status" value="1"/>
</dbReference>
<feature type="compositionally biased region" description="Basic and acidic residues" evidence="19">
    <location>
        <begin position="13"/>
        <end position="22"/>
    </location>
</feature>
<gene>
    <name evidence="21" type="ORF">DX914_12250</name>
</gene>
<protein>
    <recommendedName>
        <fullName evidence="13">8-oxo-dGTP diphosphatase</fullName>
        <ecNumber evidence="12">3.6.1.55</ecNumber>
    </recommendedName>
    <alternativeName>
        <fullName evidence="16">7,8-dihydro-8-oxoguanine-triphosphatase</fullName>
    </alternativeName>
    <alternativeName>
        <fullName evidence="15">Mutator protein MutT</fullName>
    </alternativeName>
    <alternativeName>
        <fullName evidence="14">dGTP pyrophosphohydrolase</fullName>
    </alternativeName>
</protein>
<feature type="compositionally biased region" description="Basic and acidic residues" evidence="19">
    <location>
        <begin position="39"/>
        <end position="49"/>
    </location>
</feature>
<dbReference type="AlphaFoldDB" id="A0A371JZM5"/>
<dbReference type="CDD" id="cd00564">
    <property type="entry name" value="TMP_TenI"/>
    <property type="match status" value="1"/>
</dbReference>
<sequence length="376" mass="39611">MGSWPEAGTEDSALARHPRESGDPGTSASCGGNARHPRPRGDGRPDDRLVSSQPRQIHVVAAVVRDARGRVLLTRRTEGRDLAGLWEFPGGKREAGETAEAALQRELHEELGIDCEVGAAVIDVPQIYPDKRLRLDVRELRQWRGSVRGREGQALAWVPPAKLSAYAMPPADRPVVAALLQPDRYLVTPDPATTTDADWLAALDRALAAGVRRVQLRAPATPAARWKPLAAAAALRCRRARAQALLSGDAALAAELGIGLHLRAAQLREHAQRPLPAGQALAASCHDAEELRAAQALGCDFAVVGAVQATPSHPGQAGIGWDGFAALRETVSLPIYAIGGLGPEDLAQARAHGAQGIAAIRALWPAQATTAPVGAA</sequence>
<evidence type="ECO:0000259" key="20">
    <source>
        <dbReference type="PROSITE" id="PS51462"/>
    </source>
</evidence>
<dbReference type="InterPro" id="IPR015797">
    <property type="entry name" value="NUDIX_hydrolase-like_dom_sf"/>
</dbReference>
<comment type="similarity">
    <text evidence="2">Belongs to the Nudix hydrolase family.</text>
</comment>
<feature type="domain" description="Nudix hydrolase" evidence="20">
    <location>
        <begin position="54"/>
        <end position="181"/>
    </location>
</feature>
<keyword evidence="4" id="KW-0235">DNA replication</keyword>
<comment type="cofactor">
    <cofactor evidence="1 18">
        <name>Mg(2+)</name>
        <dbReference type="ChEBI" id="CHEBI:18420"/>
    </cofactor>
</comment>
<feature type="binding site" evidence="18">
    <location>
        <position position="110"/>
    </location>
    <ligand>
        <name>Mg(2+)</name>
        <dbReference type="ChEBI" id="CHEBI:18420"/>
    </ligand>
</feature>
<dbReference type="SUPFAM" id="SSF51391">
    <property type="entry name" value="Thiamin phosphate synthase"/>
    <property type="match status" value="1"/>
</dbReference>
<dbReference type="InterPro" id="IPR022998">
    <property type="entry name" value="ThiamineP_synth_TenI"/>
</dbReference>
<dbReference type="InterPro" id="IPR013785">
    <property type="entry name" value="Aldolase_TIM"/>
</dbReference>
<dbReference type="PROSITE" id="PS51462">
    <property type="entry name" value="NUDIX"/>
    <property type="match status" value="1"/>
</dbReference>
<evidence type="ECO:0000256" key="4">
    <source>
        <dbReference type="ARBA" id="ARBA00022705"/>
    </source>
</evidence>
<dbReference type="GO" id="GO:0044715">
    <property type="term" value="F:8-oxo-dGDP phosphatase activity"/>
    <property type="evidence" value="ECO:0007669"/>
    <property type="project" value="TreeGrafter"/>
</dbReference>
<evidence type="ECO:0000256" key="10">
    <source>
        <dbReference type="ARBA" id="ARBA00035861"/>
    </source>
</evidence>
<evidence type="ECO:0000256" key="11">
    <source>
        <dbReference type="ARBA" id="ARBA00036904"/>
    </source>
</evidence>
<dbReference type="GO" id="GO:0006281">
    <property type="term" value="P:DNA repair"/>
    <property type="evidence" value="ECO:0007669"/>
    <property type="project" value="UniProtKB-KW"/>
</dbReference>
<evidence type="ECO:0000256" key="6">
    <source>
        <dbReference type="ARBA" id="ARBA00022763"/>
    </source>
</evidence>
<evidence type="ECO:0000313" key="21">
    <source>
        <dbReference type="EMBL" id="RDZ27037.1"/>
    </source>
</evidence>
<dbReference type="InterPro" id="IPR036206">
    <property type="entry name" value="ThiamineP_synth_sf"/>
</dbReference>
<dbReference type="GO" id="GO:0035539">
    <property type="term" value="F:8-oxo-7,8-dihydrodeoxyguanosine triphosphate pyrophosphatase activity"/>
    <property type="evidence" value="ECO:0007669"/>
    <property type="project" value="UniProtKB-EC"/>
</dbReference>
<feature type="binding site" evidence="17">
    <location>
        <begin position="87"/>
        <end position="90"/>
    </location>
    <ligand>
        <name>8-oxo-dGTP</name>
        <dbReference type="ChEBI" id="CHEBI:77896"/>
    </ligand>
</feature>
<organism evidence="21 22">
    <name type="scientific">Lysobacter silvisoli</name>
    <dbReference type="NCBI Taxonomy" id="2293254"/>
    <lineage>
        <taxon>Bacteria</taxon>
        <taxon>Pseudomonadati</taxon>
        <taxon>Pseudomonadota</taxon>
        <taxon>Gammaproteobacteria</taxon>
        <taxon>Lysobacterales</taxon>
        <taxon>Lysobacteraceae</taxon>
        <taxon>Lysobacter</taxon>
    </lineage>
</organism>
<keyword evidence="22" id="KW-1185">Reference proteome</keyword>
<dbReference type="Gene3D" id="3.90.79.10">
    <property type="entry name" value="Nucleoside Triphosphate Pyrophosphohydrolase"/>
    <property type="match status" value="1"/>
</dbReference>
<comment type="catalytic activity">
    <reaction evidence="11">
        <text>8-oxo-GTP + H2O = 8-oxo-GMP + diphosphate + H(+)</text>
        <dbReference type="Rhea" id="RHEA:67616"/>
        <dbReference type="ChEBI" id="CHEBI:15377"/>
        <dbReference type="ChEBI" id="CHEBI:15378"/>
        <dbReference type="ChEBI" id="CHEBI:33019"/>
        <dbReference type="ChEBI" id="CHEBI:143553"/>
        <dbReference type="ChEBI" id="CHEBI:145694"/>
    </reaction>
</comment>
<comment type="catalytic activity">
    <reaction evidence="10">
        <text>8-oxo-dGTP + H2O = 8-oxo-dGMP + diphosphate + H(+)</text>
        <dbReference type="Rhea" id="RHEA:31575"/>
        <dbReference type="ChEBI" id="CHEBI:15377"/>
        <dbReference type="ChEBI" id="CHEBI:15378"/>
        <dbReference type="ChEBI" id="CHEBI:33019"/>
        <dbReference type="ChEBI" id="CHEBI:63224"/>
        <dbReference type="ChEBI" id="CHEBI:77896"/>
        <dbReference type="EC" id="3.6.1.55"/>
    </reaction>
</comment>
<keyword evidence="7 21" id="KW-0378">Hydrolase</keyword>
<keyword evidence="8 18" id="KW-0460">Magnesium</keyword>
<evidence type="ECO:0000256" key="5">
    <source>
        <dbReference type="ARBA" id="ARBA00022723"/>
    </source>
</evidence>
<evidence type="ECO:0000256" key="12">
    <source>
        <dbReference type="ARBA" id="ARBA00038905"/>
    </source>
</evidence>
<evidence type="ECO:0000256" key="15">
    <source>
        <dbReference type="ARBA" id="ARBA00041979"/>
    </source>
</evidence>
<evidence type="ECO:0000256" key="1">
    <source>
        <dbReference type="ARBA" id="ARBA00001946"/>
    </source>
</evidence>
<dbReference type="GO" id="GO:0046872">
    <property type="term" value="F:metal ion binding"/>
    <property type="evidence" value="ECO:0007669"/>
    <property type="project" value="UniProtKB-KW"/>
</dbReference>
<dbReference type="PROSITE" id="PS00893">
    <property type="entry name" value="NUDIX_BOX"/>
    <property type="match status" value="1"/>
</dbReference>
<accession>A0A371JZM5</accession>
<dbReference type="Pfam" id="PF02581">
    <property type="entry name" value="TMP-TENI"/>
    <property type="match status" value="1"/>
</dbReference>
<dbReference type="Gene3D" id="3.20.20.70">
    <property type="entry name" value="Aldolase class I"/>
    <property type="match status" value="1"/>
</dbReference>
<evidence type="ECO:0000256" key="13">
    <source>
        <dbReference type="ARBA" id="ARBA00040794"/>
    </source>
</evidence>
<dbReference type="GO" id="GO:0006260">
    <property type="term" value="P:DNA replication"/>
    <property type="evidence" value="ECO:0007669"/>
    <property type="project" value="UniProtKB-KW"/>
</dbReference>
<dbReference type="SUPFAM" id="SSF55811">
    <property type="entry name" value="Nudix"/>
    <property type="match status" value="1"/>
</dbReference>
<evidence type="ECO:0000256" key="7">
    <source>
        <dbReference type="ARBA" id="ARBA00022801"/>
    </source>
</evidence>
<dbReference type="FunFam" id="3.90.79.10:FF:000014">
    <property type="entry name" value="8-oxo-dGTP diphosphatase MutT"/>
    <property type="match status" value="1"/>
</dbReference>
<dbReference type="CDD" id="cd03425">
    <property type="entry name" value="NUDIX_MutT_NudA_like"/>
    <property type="match status" value="1"/>
</dbReference>
<evidence type="ECO:0000256" key="9">
    <source>
        <dbReference type="ARBA" id="ARBA00023204"/>
    </source>
</evidence>
<evidence type="ECO:0000256" key="18">
    <source>
        <dbReference type="PIRSR" id="PIRSR603561-2"/>
    </source>
</evidence>
<dbReference type="PANTHER" id="PTHR47707:SF1">
    <property type="entry name" value="NUDIX HYDROLASE FAMILY PROTEIN"/>
    <property type="match status" value="1"/>
</dbReference>
<comment type="caution">
    <text evidence="21">The sequence shown here is derived from an EMBL/GenBank/DDBJ whole genome shotgun (WGS) entry which is preliminary data.</text>
</comment>
<dbReference type="PRINTS" id="PR00502">
    <property type="entry name" value="NUDIXFAMILY"/>
</dbReference>
<dbReference type="OrthoDB" id="9810648at2"/>
<dbReference type="NCBIfam" id="NF006530">
    <property type="entry name" value="PRK08999.1"/>
    <property type="match status" value="1"/>
</dbReference>
<evidence type="ECO:0000256" key="19">
    <source>
        <dbReference type="SAM" id="MobiDB-lite"/>
    </source>
</evidence>
<dbReference type="InterPro" id="IPR029119">
    <property type="entry name" value="MutY_C"/>
</dbReference>